<dbReference type="Proteomes" id="UP000654075">
    <property type="component" value="Unassembled WGS sequence"/>
</dbReference>
<dbReference type="InterPro" id="IPR011990">
    <property type="entry name" value="TPR-like_helical_dom_sf"/>
</dbReference>
<dbReference type="GO" id="GO:0003729">
    <property type="term" value="F:mRNA binding"/>
    <property type="evidence" value="ECO:0007669"/>
    <property type="project" value="TreeGrafter"/>
</dbReference>
<feature type="repeat" description="PPR" evidence="1">
    <location>
        <begin position="259"/>
        <end position="293"/>
    </location>
</feature>
<dbReference type="InterPro" id="IPR002885">
    <property type="entry name" value="PPR_rpt"/>
</dbReference>
<dbReference type="PANTHER" id="PTHR47938">
    <property type="entry name" value="RESPIRATORY COMPLEX I CHAPERONE (CIA84), PUTATIVE (AFU_ORTHOLOGUE AFUA_2G06020)-RELATED"/>
    <property type="match status" value="1"/>
</dbReference>
<comment type="caution">
    <text evidence="2">The sequence shown here is derived from an EMBL/GenBank/DDBJ whole genome shotgun (WGS) entry which is preliminary data.</text>
</comment>
<dbReference type="AlphaFoldDB" id="A0A813FTW8"/>
<evidence type="ECO:0000313" key="2">
    <source>
        <dbReference type="EMBL" id="CAE8613853.1"/>
    </source>
</evidence>
<dbReference type="PANTHER" id="PTHR47938:SF35">
    <property type="entry name" value="PENTATRICOPEPTIDE REPEAT-CONTAINING PROTEIN 4, MITOCHONDRIAL-RELATED"/>
    <property type="match status" value="1"/>
</dbReference>
<evidence type="ECO:0008006" key="4">
    <source>
        <dbReference type="Google" id="ProtNLM"/>
    </source>
</evidence>
<protein>
    <recommendedName>
        <fullName evidence="4">Pentatricopeptide repeat-containing protein, chloroplastic</fullName>
    </recommendedName>
</protein>
<dbReference type="Pfam" id="PF13812">
    <property type="entry name" value="PPR_3"/>
    <property type="match status" value="3"/>
</dbReference>
<gene>
    <name evidence="2" type="ORF">PGLA1383_LOCUS31595</name>
</gene>
<dbReference type="PROSITE" id="PS51375">
    <property type="entry name" value="PPR"/>
    <property type="match status" value="3"/>
</dbReference>
<evidence type="ECO:0000313" key="3">
    <source>
        <dbReference type="Proteomes" id="UP000654075"/>
    </source>
</evidence>
<reference evidence="2" key="1">
    <citation type="submission" date="2021-02" db="EMBL/GenBank/DDBJ databases">
        <authorList>
            <person name="Dougan E. K."/>
            <person name="Rhodes N."/>
            <person name="Thang M."/>
            <person name="Chan C."/>
        </authorList>
    </citation>
    <scope>NUCLEOTIDE SEQUENCE</scope>
</reference>
<dbReference type="EMBL" id="CAJNNV010025320">
    <property type="protein sequence ID" value="CAE8613853.1"/>
    <property type="molecule type" value="Genomic_DNA"/>
</dbReference>
<dbReference type="NCBIfam" id="TIGR00756">
    <property type="entry name" value="PPR"/>
    <property type="match status" value="2"/>
</dbReference>
<dbReference type="Gene3D" id="1.25.40.10">
    <property type="entry name" value="Tetratricopeptide repeat domain"/>
    <property type="match status" value="5"/>
</dbReference>
<keyword evidence="3" id="KW-1185">Reference proteome</keyword>
<sequence length="823" mass="87101">MALPPFAAASWPEESTRSLFTKLQKVSAPTSEVVAAVQRLRRSGNLGSAKEYCIAVTALGRKKLWQQALAVLAEMPLTERGPSLVITFNAGISACGRGNQWFQAMRLLVGMWRKQLDPDARSFNAALSALSSSGRWSWALLLLGVMSGRSVACDLITYCTAISACHRAGNWEAALQLFAELRSSGLRLDVVAFGSLISAYEGAGLWMHALQALTSLGRRGMVVDAVACNAALSACGQSSQWAQALGVFQAMRRHLVLQDVVSYNAAMAACVRGAHGPEALQLLAQVQDCRLNPDQVTLGSAISAYGCLGQWQAALFLLQDMQMQHQVKPDAVACGAAMSACSRQEQWEQALDLFARMQALGPSPDIVAYNAAISAAACGQRWQLAGSLFDRLCSPSSSSGLRADVISLNAALTSCQRAQHWQATLELLHGASACGLRPDAVSCAACSSACGGSGHWAQLLDLLQSFHLRGLEAGAEALSAALSSLAGEEEISEEGLADFSRGSRRWVLALALLSDARGRRLQPDSTLYGSALDACRAGARWAEALGFLEALGQSADAVAYNAGLGALELAGRAECAAPVLGQLTSQGTGGSALLRRLARAGPRAEDRSADAVHAVIALDFLAWHGSAGSGLEASFRKDVSAAVMPRLRLLCQQRGLINNNNNNNNPARDGARLQDARLERQPMLGQLASVEALRQLGMMRTGVPSSWTSVALETSRSGLVGSGVPPTWDPVAKTLAVWSAYRLSTASQEAVSFGRTVAYRDQTDADTSRVRLLTVLVEHDRSPHGERQALLMAALAASEVAASVSMENSVVVDLLVVRVVVVA</sequence>
<feature type="repeat" description="PPR" evidence="1">
    <location>
        <begin position="154"/>
        <end position="188"/>
    </location>
</feature>
<organism evidence="2 3">
    <name type="scientific">Polarella glacialis</name>
    <name type="common">Dinoflagellate</name>
    <dbReference type="NCBI Taxonomy" id="89957"/>
    <lineage>
        <taxon>Eukaryota</taxon>
        <taxon>Sar</taxon>
        <taxon>Alveolata</taxon>
        <taxon>Dinophyceae</taxon>
        <taxon>Suessiales</taxon>
        <taxon>Suessiaceae</taxon>
        <taxon>Polarella</taxon>
    </lineage>
</organism>
<feature type="repeat" description="PPR" evidence="1">
    <location>
        <begin position="330"/>
        <end position="364"/>
    </location>
</feature>
<dbReference type="OrthoDB" id="428771at2759"/>
<name>A0A813FTW8_POLGL</name>
<accession>A0A813FTW8</accession>
<evidence type="ECO:0000256" key="1">
    <source>
        <dbReference type="PROSITE-ProRule" id="PRU00708"/>
    </source>
</evidence>
<proteinExistence type="predicted"/>